<dbReference type="EMBL" id="MT898008">
    <property type="protein sequence ID" value="QOS14849.1"/>
    <property type="molecule type" value="Genomic_DNA"/>
</dbReference>
<dbReference type="SUPFAM" id="SSF53448">
    <property type="entry name" value="Nucleotide-diphospho-sugar transferases"/>
    <property type="match status" value="1"/>
</dbReference>
<keyword evidence="2" id="KW-0328">Glycosyltransferase</keyword>
<dbReference type="Pfam" id="PF00535">
    <property type="entry name" value="Glycos_transf_2"/>
    <property type="match status" value="1"/>
</dbReference>
<dbReference type="PANTHER" id="PTHR43685">
    <property type="entry name" value="GLYCOSYLTRANSFERASE"/>
    <property type="match status" value="1"/>
</dbReference>
<dbReference type="AlphaFoldDB" id="A0A7M1VKE7"/>
<dbReference type="GO" id="GO:0016757">
    <property type="term" value="F:glycosyltransferase activity"/>
    <property type="evidence" value="ECO:0007669"/>
    <property type="project" value="UniProtKB-KW"/>
</dbReference>
<keyword evidence="2" id="KW-0808">Transferase</keyword>
<dbReference type="Gene3D" id="3.90.550.10">
    <property type="entry name" value="Spore Coat Polysaccharide Biosynthesis Protein SpsA, Chain A"/>
    <property type="match status" value="1"/>
</dbReference>
<proteinExistence type="predicted"/>
<dbReference type="InterPro" id="IPR029044">
    <property type="entry name" value="Nucleotide-diphossugar_trans"/>
</dbReference>
<name>A0A7M1VKE7_VIBPH</name>
<evidence type="ECO:0000313" key="2">
    <source>
        <dbReference type="EMBL" id="QOS14849.1"/>
    </source>
</evidence>
<dbReference type="InterPro" id="IPR001173">
    <property type="entry name" value="Glyco_trans_2-like"/>
</dbReference>
<feature type="domain" description="Glycosyltransferase 2-like" evidence="1">
    <location>
        <begin position="4"/>
        <end position="131"/>
    </location>
</feature>
<reference evidence="2" key="1">
    <citation type="submission" date="2020-08" db="EMBL/GenBank/DDBJ databases">
        <title>Genetic structure, function and evolution of capsule biosynthesis loci in Vibrio parahaemolyticus.</title>
        <authorList>
            <person name="Li L."/>
            <person name="Bian S."/>
        </authorList>
    </citation>
    <scope>NUCLEOTIDE SEQUENCE</scope>
    <source>
        <strain evidence="2">VP153</strain>
    </source>
</reference>
<accession>A0A7M1VKE7</accession>
<dbReference type="RefSeq" id="WP_348224168.1">
    <property type="nucleotide sequence ID" value="NZ_JASAMG010000003.1"/>
</dbReference>
<organism evidence="2">
    <name type="scientific">Vibrio parahaemolyticus</name>
    <dbReference type="NCBI Taxonomy" id="670"/>
    <lineage>
        <taxon>Bacteria</taxon>
        <taxon>Pseudomonadati</taxon>
        <taxon>Pseudomonadota</taxon>
        <taxon>Gammaproteobacteria</taxon>
        <taxon>Vibrionales</taxon>
        <taxon>Vibrionaceae</taxon>
        <taxon>Vibrio</taxon>
    </lineage>
</organism>
<sequence length="292" mass="33747">MLVTVLITFYSKESDLLINAVYSSLNQTYKNIEILIIDDCSFVKASDELRNLCDDRVRIYRNENNIGMANSINKGLRLANGEVVAFLDYDDVWYQNKIEEQVKHYRMEDSDKAIIYTMARIKSRGSSYTKPKVGIKQGERVSDYLFCNDGLIQTSGILMNTKTARKIGMDDFRRHTDYQFCLAAEAHGCYFRFIDTVLYEHIVIPKLVDYNLSIKWLEAYRGFFSTKAFSSFKNSVILKLIIAHGEYKLAFKYCRDNHIPIITMFKSVLSKLIKSYAPSGITKIITIIKNSR</sequence>
<dbReference type="InterPro" id="IPR050834">
    <property type="entry name" value="Glycosyltransf_2"/>
</dbReference>
<evidence type="ECO:0000259" key="1">
    <source>
        <dbReference type="Pfam" id="PF00535"/>
    </source>
</evidence>
<gene>
    <name evidence="2" type="primary">wfgD</name>
    <name evidence="2" type="ORF">VP153_00024</name>
</gene>
<dbReference type="EC" id="2.4.1.305" evidence="2"/>
<protein>
    <submittedName>
        <fullName evidence="2">UDP-Glc:alpha-D-GlcNAc-diphosphoundecaprenol beta-1,3-glucosyltransferase WfgD</fullName>
        <ecNumber evidence="2">2.4.1.305</ecNumber>
    </submittedName>
</protein>
<dbReference type="CDD" id="cd00761">
    <property type="entry name" value="Glyco_tranf_GTA_type"/>
    <property type="match status" value="1"/>
</dbReference>
<dbReference type="PANTHER" id="PTHR43685:SF2">
    <property type="entry name" value="GLYCOSYLTRANSFERASE 2-LIKE DOMAIN-CONTAINING PROTEIN"/>
    <property type="match status" value="1"/>
</dbReference>